<accession>A0A645CKJ7</accession>
<gene>
    <name evidence="1" type="ORF">SDC9_124506</name>
</gene>
<comment type="caution">
    <text evidence="1">The sequence shown here is derived from an EMBL/GenBank/DDBJ whole genome shotgun (WGS) entry which is preliminary data.</text>
</comment>
<name>A0A645CKJ7_9ZZZZ</name>
<dbReference type="EMBL" id="VSSQ01027981">
    <property type="protein sequence ID" value="MPM77500.1"/>
    <property type="molecule type" value="Genomic_DNA"/>
</dbReference>
<sequence>MGPPGQHREGVQIRAETLVGFLNADKALDGAAVQHNLIVQRPLKLGDGDGHVLHLAENIRKLHADELNVLLLYHSENIFLAESAHKNSLLSTESPHFCVVFQDSAIKRRI</sequence>
<reference evidence="1" key="1">
    <citation type="submission" date="2019-08" db="EMBL/GenBank/DDBJ databases">
        <authorList>
            <person name="Kucharzyk K."/>
            <person name="Murdoch R.W."/>
            <person name="Higgins S."/>
            <person name="Loffler F."/>
        </authorList>
    </citation>
    <scope>NUCLEOTIDE SEQUENCE</scope>
</reference>
<protein>
    <submittedName>
        <fullName evidence="1">Uncharacterized protein</fullName>
    </submittedName>
</protein>
<proteinExistence type="predicted"/>
<organism evidence="1">
    <name type="scientific">bioreactor metagenome</name>
    <dbReference type="NCBI Taxonomy" id="1076179"/>
    <lineage>
        <taxon>unclassified sequences</taxon>
        <taxon>metagenomes</taxon>
        <taxon>ecological metagenomes</taxon>
    </lineage>
</organism>
<evidence type="ECO:0000313" key="1">
    <source>
        <dbReference type="EMBL" id="MPM77500.1"/>
    </source>
</evidence>
<dbReference type="AlphaFoldDB" id="A0A645CKJ7"/>